<dbReference type="OrthoDB" id="9811121at2"/>
<dbReference type="PROSITE" id="PS50263">
    <property type="entry name" value="CN_HYDROLASE"/>
    <property type="match status" value="1"/>
</dbReference>
<dbReference type="FunFam" id="3.60.110.10:FF:000004">
    <property type="entry name" value="Carbon-nitrogen hydrolase"/>
    <property type="match status" value="1"/>
</dbReference>
<dbReference type="EC" id="3.5.1.3" evidence="3"/>
<dbReference type="GO" id="GO:0050152">
    <property type="term" value="F:omega-amidase activity"/>
    <property type="evidence" value="ECO:0007669"/>
    <property type="project" value="UniProtKB-EC"/>
</dbReference>
<evidence type="ECO:0000256" key="4">
    <source>
        <dbReference type="ARBA" id="ARBA00052904"/>
    </source>
</evidence>
<evidence type="ECO:0000313" key="8">
    <source>
        <dbReference type="Proteomes" id="UP000181976"/>
    </source>
</evidence>
<gene>
    <name evidence="7" type="ORF">SAMN05444380_12212</name>
</gene>
<dbReference type="Proteomes" id="UP000181976">
    <property type="component" value="Unassembled WGS sequence"/>
</dbReference>
<dbReference type="STRING" id="385682.SAMN05444380_12212"/>
<reference evidence="7 8" key="1">
    <citation type="submission" date="2016-10" db="EMBL/GenBank/DDBJ databases">
        <authorList>
            <person name="de Groot N.N."/>
        </authorList>
    </citation>
    <scope>NUCLEOTIDE SEQUENCE [LARGE SCALE GENOMIC DNA]</scope>
    <source>
        <strain evidence="7 8">DSM 19012</strain>
    </source>
</reference>
<dbReference type="InterPro" id="IPR052737">
    <property type="entry name" value="Omega-amidase_YafV"/>
</dbReference>
<evidence type="ECO:0000256" key="3">
    <source>
        <dbReference type="ARBA" id="ARBA00039118"/>
    </source>
</evidence>
<dbReference type="Gene3D" id="3.60.110.10">
    <property type="entry name" value="Carbon-nitrogen hydrolase"/>
    <property type="match status" value="1"/>
</dbReference>
<dbReference type="InterPro" id="IPR003010">
    <property type="entry name" value="C-N_Hydrolase"/>
</dbReference>
<dbReference type="InterPro" id="IPR036526">
    <property type="entry name" value="C-N_Hydrolase_sf"/>
</dbReference>
<organism evidence="7 8">
    <name type="scientific">Thermophagus xiamenensis</name>
    <dbReference type="NCBI Taxonomy" id="385682"/>
    <lineage>
        <taxon>Bacteria</taxon>
        <taxon>Pseudomonadati</taxon>
        <taxon>Bacteroidota</taxon>
        <taxon>Bacteroidia</taxon>
        <taxon>Marinilabiliales</taxon>
        <taxon>Marinilabiliaceae</taxon>
        <taxon>Thermophagus</taxon>
    </lineage>
</organism>
<accession>A0A1I2EAR9</accession>
<dbReference type="PANTHER" id="PTHR47799">
    <property type="entry name" value="OMEGA-AMIDASE YAFV"/>
    <property type="match status" value="1"/>
</dbReference>
<evidence type="ECO:0000256" key="5">
    <source>
        <dbReference type="ARBA" id="ARBA00072139"/>
    </source>
</evidence>
<dbReference type="InParanoid" id="A0A1I2EAR9"/>
<name>A0A1I2EAR9_9BACT</name>
<dbReference type="NCBIfam" id="NF007757">
    <property type="entry name" value="PRK10438.1"/>
    <property type="match status" value="1"/>
</dbReference>
<sequence>MRIALIETSLHWGDVNKNLNHYEELLKSVESGCRMVFLPEMFSTGFTMEPEKLEPGAIEKVPQWMSDMSVRYNIALGGSTVAAGKEGFFNRFYFCLPNGEMFYYDKRHLFRMGEEDQHYQPGKERKIFYFEGWRILPQVCYDLRFPVWSRNRGDYDLMVNVANWPSARQDVWSALLKARAIENQCYVAGVNRTGSDPNVNYAGGSVVFSPKGEILSSSSKKNSQIIYANLDLDALNHFRQKFPVWKDADEFEVKL</sequence>
<comment type="similarity">
    <text evidence="1">Belongs to the carbon-nitrogen hydrolase superfamily. NIT1/NIT2 family.</text>
</comment>
<evidence type="ECO:0000259" key="6">
    <source>
        <dbReference type="PROSITE" id="PS50263"/>
    </source>
</evidence>
<protein>
    <recommendedName>
        <fullName evidence="5">Omega-amidase YafV</fullName>
        <ecNumber evidence="3">3.5.1.3</ecNumber>
    </recommendedName>
</protein>
<dbReference type="PANTHER" id="PTHR47799:SF1">
    <property type="entry name" value="OMEGA-AMIDASE YAFV"/>
    <property type="match status" value="1"/>
</dbReference>
<dbReference type="FunCoup" id="A0A1I2EAR9">
    <property type="interactions" value="74"/>
</dbReference>
<comment type="catalytic activity">
    <reaction evidence="4">
        <text>a monoamide of a dicarboxylate + H2O = a dicarboxylate + NH4(+)</text>
        <dbReference type="Rhea" id="RHEA:11716"/>
        <dbReference type="ChEBI" id="CHEBI:15377"/>
        <dbReference type="ChEBI" id="CHEBI:28938"/>
        <dbReference type="ChEBI" id="CHEBI:28965"/>
        <dbReference type="ChEBI" id="CHEBI:77450"/>
        <dbReference type="EC" id="3.5.1.3"/>
    </reaction>
</comment>
<dbReference type="eggNOG" id="COG0388">
    <property type="taxonomic scope" value="Bacteria"/>
</dbReference>
<evidence type="ECO:0000256" key="2">
    <source>
        <dbReference type="ARBA" id="ARBA00022801"/>
    </source>
</evidence>
<dbReference type="AlphaFoldDB" id="A0A1I2EAR9"/>
<evidence type="ECO:0000256" key="1">
    <source>
        <dbReference type="ARBA" id="ARBA00010613"/>
    </source>
</evidence>
<dbReference type="SUPFAM" id="SSF56317">
    <property type="entry name" value="Carbon-nitrogen hydrolase"/>
    <property type="match status" value="1"/>
</dbReference>
<dbReference type="PROSITE" id="PS01227">
    <property type="entry name" value="UPF0012"/>
    <property type="match status" value="1"/>
</dbReference>
<feature type="domain" description="CN hydrolase" evidence="6">
    <location>
        <begin position="1"/>
        <end position="232"/>
    </location>
</feature>
<dbReference type="Pfam" id="PF00795">
    <property type="entry name" value="CN_hydrolase"/>
    <property type="match status" value="1"/>
</dbReference>
<keyword evidence="2 7" id="KW-0378">Hydrolase</keyword>
<evidence type="ECO:0000313" key="7">
    <source>
        <dbReference type="EMBL" id="SFE90094.1"/>
    </source>
</evidence>
<dbReference type="EMBL" id="FONA01000022">
    <property type="protein sequence ID" value="SFE90094.1"/>
    <property type="molecule type" value="Genomic_DNA"/>
</dbReference>
<dbReference type="InterPro" id="IPR001110">
    <property type="entry name" value="UPF0012_CS"/>
</dbReference>
<keyword evidence="8" id="KW-1185">Reference proteome</keyword>
<proteinExistence type="inferred from homology"/>
<dbReference type="RefSeq" id="WP_010528592.1">
    <property type="nucleotide sequence ID" value="NZ_AFSL01000088.1"/>
</dbReference>
<dbReference type="GO" id="GO:0106008">
    <property type="term" value="F:2-oxoglutaramate amidase activity"/>
    <property type="evidence" value="ECO:0007669"/>
    <property type="project" value="TreeGrafter"/>
</dbReference>